<evidence type="ECO:0000313" key="2">
    <source>
        <dbReference type="Proteomes" id="UP000526501"/>
    </source>
</evidence>
<name>A0A7X1B740_9BACT</name>
<accession>A0A7X1B740</accession>
<gene>
    <name evidence="1" type="ORF">H5P27_12510</name>
</gene>
<evidence type="ECO:0000313" key="1">
    <source>
        <dbReference type="EMBL" id="MBC2606867.1"/>
    </source>
</evidence>
<dbReference type="AlphaFoldDB" id="A0A7X1B740"/>
<organism evidence="1 2">
    <name type="scientific">Pelagicoccus albus</name>
    <dbReference type="NCBI Taxonomy" id="415222"/>
    <lineage>
        <taxon>Bacteria</taxon>
        <taxon>Pseudomonadati</taxon>
        <taxon>Verrucomicrobiota</taxon>
        <taxon>Opitutia</taxon>
        <taxon>Puniceicoccales</taxon>
        <taxon>Pelagicoccaceae</taxon>
        <taxon>Pelagicoccus</taxon>
    </lineage>
</organism>
<dbReference type="Proteomes" id="UP000526501">
    <property type="component" value="Unassembled WGS sequence"/>
</dbReference>
<sequence>MKKHLEHVKPYTPEALAMVPLGRVKFLRTFLPWQILRFLAINLKMTRLILRSHR</sequence>
<protein>
    <submittedName>
        <fullName evidence="1">Uncharacterized protein</fullName>
    </submittedName>
</protein>
<proteinExistence type="predicted"/>
<comment type="caution">
    <text evidence="1">The sequence shown here is derived from an EMBL/GenBank/DDBJ whole genome shotgun (WGS) entry which is preliminary data.</text>
</comment>
<keyword evidence="2" id="KW-1185">Reference proteome</keyword>
<reference evidence="1 2" key="1">
    <citation type="submission" date="2020-07" db="EMBL/GenBank/DDBJ databases">
        <authorList>
            <person name="Feng X."/>
        </authorList>
    </citation>
    <scope>NUCLEOTIDE SEQUENCE [LARGE SCALE GENOMIC DNA]</scope>
    <source>
        <strain evidence="1 2">JCM23202</strain>
    </source>
</reference>
<dbReference type="EMBL" id="JACHVC010000012">
    <property type="protein sequence ID" value="MBC2606867.1"/>
    <property type="molecule type" value="Genomic_DNA"/>
</dbReference>
<dbReference type="RefSeq" id="WP_185660737.1">
    <property type="nucleotide sequence ID" value="NZ_CAWPOO010000012.1"/>
</dbReference>